<dbReference type="GO" id="GO:0030272">
    <property type="term" value="F:5-formyltetrahydrofolate cyclo-ligase activity"/>
    <property type="evidence" value="ECO:0007669"/>
    <property type="project" value="UniProtKB-EC"/>
</dbReference>
<keyword evidence="3 4" id="KW-0067">ATP-binding</keyword>
<comment type="caution">
    <text evidence="6">The sequence shown here is derived from an EMBL/GenBank/DDBJ whole genome shotgun (WGS) entry which is preliminary data.</text>
</comment>
<dbReference type="PATRIC" id="fig|1202534.3.peg.270"/>
<dbReference type="PANTHER" id="PTHR23407">
    <property type="entry name" value="ATPASE INHIBITOR/5-FORMYLTETRAHYDROFOLATE CYCLO-LIGASE"/>
    <property type="match status" value="1"/>
</dbReference>
<evidence type="ECO:0000256" key="5">
    <source>
        <dbReference type="RuleBase" id="RU361279"/>
    </source>
</evidence>
<dbReference type="EC" id="6.3.3.2" evidence="5"/>
<evidence type="ECO:0000256" key="3">
    <source>
        <dbReference type="ARBA" id="ARBA00022840"/>
    </source>
</evidence>
<comment type="cofactor">
    <cofactor evidence="5">
        <name>Mg(2+)</name>
        <dbReference type="ChEBI" id="CHEBI:18420"/>
    </cofactor>
</comment>
<comment type="similarity">
    <text evidence="1 5">Belongs to the 5-formyltetrahydrofolate cyclo-ligase family.</text>
</comment>
<dbReference type="GO" id="GO:0046872">
    <property type="term" value="F:metal ion binding"/>
    <property type="evidence" value="ECO:0007669"/>
    <property type="project" value="UniProtKB-KW"/>
</dbReference>
<dbReference type="InterPro" id="IPR024185">
    <property type="entry name" value="FTHF_cligase-like_sf"/>
</dbReference>
<dbReference type="GO" id="GO:0005524">
    <property type="term" value="F:ATP binding"/>
    <property type="evidence" value="ECO:0007669"/>
    <property type="project" value="UniProtKB-KW"/>
</dbReference>
<dbReference type="PIRSF" id="PIRSF006806">
    <property type="entry name" value="FTHF_cligase"/>
    <property type="match status" value="1"/>
</dbReference>
<keyword evidence="5" id="KW-0479">Metal-binding</keyword>
<evidence type="ECO:0000256" key="4">
    <source>
        <dbReference type="PIRSR" id="PIRSR006806-1"/>
    </source>
</evidence>
<sequence>MKKEEKKILRNKILSIRDSLNRNEKEIMDNEIFNKLKNTELYKNARNIFIYISFSNEINTINIIKKALEDKKDVFIPKIYKTNKSMKAIKLNSFDDLKKNSMGILEPIDDSKYIEKENIDLIVVPGVVFDKDCNRIGYGEDITIDI</sequence>
<feature type="binding site" evidence="4">
    <location>
        <position position="57"/>
    </location>
    <ligand>
        <name>substrate</name>
    </ligand>
</feature>
<dbReference type="EMBL" id="ASRV01000019">
    <property type="protein sequence ID" value="EOR28000.1"/>
    <property type="molecule type" value="Genomic_DNA"/>
</dbReference>
<dbReference type="PANTHER" id="PTHR23407:SF1">
    <property type="entry name" value="5-FORMYLTETRAHYDROFOLATE CYCLO-LIGASE"/>
    <property type="match status" value="1"/>
</dbReference>
<protein>
    <recommendedName>
        <fullName evidence="5">5-formyltetrahydrofolate cyclo-ligase</fullName>
        <ecNumber evidence="5">6.3.3.2</ecNumber>
    </recommendedName>
</protein>
<feature type="binding site" evidence="4">
    <location>
        <position position="52"/>
    </location>
    <ligand>
        <name>substrate</name>
    </ligand>
</feature>
<proteinExistence type="inferred from homology"/>
<name>R9CG54_9CLOT</name>
<reference evidence="6 7" key="1">
    <citation type="submission" date="2013-03" db="EMBL/GenBank/DDBJ databases">
        <title>Whole genome shotgun sequencing of Clostridium sartagoforme AAU1.</title>
        <authorList>
            <person name="Joshi C.G."/>
            <person name="Duggirala S.M."/>
            <person name="Nathani N.M."/>
            <person name="Bhatt V.D."/>
            <person name="Patel A.K."/>
            <person name="Pandya P.R."/>
            <person name="KaPatel J.A."/>
        </authorList>
    </citation>
    <scope>NUCLEOTIDE SEQUENCE [LARGE SCALE GENOMIC DNA]</scope>
    <source>
        <strain evidence="6 7">AAU1</strain>
    </source>
</reference>
<organism evidence="6 7">
    <name type="scientific">Clostridium sartagoforme AAU1</name>
    <dbReference type="NCBI Taxonomy" id="1202534"/>
    <lineage>
        <taxon>Bacteria</taxon>
        <taxon>Bacillati</taxon>
        <taxon>Bacillota</taxon>
        <taxon>Clostridia</taxon>
        <taxon>Eubacteriales</taxon>
        <taxon>Clostridiaceae</taxon>
        <taxon>Clostridium</taxon>
    </lineage>
</organism>
<dbReference type="AlphaFoldDB" id="R9CG54"/>
<evidence type="ECO:0000313" key="7">
    <source>
        <dbReference type="Proteomes" id="UP000013988"/>
    </source>
</evidence>
<keyword evidence="7" id="KW-1185">Reference proteome</keyword>
<dbReference type="Pfam" id="PF01812">
    <property type="entry name" value="5-FTHF_cyc-lig"/>
    <property type="match status" value="1"/>
</dbReference>
<keyword evidence="2 4" id="KW-0547">Nucleotide-binding</keyword>
<dbReference type="GO" id="GO:0035999">
    <property type="term" value="P:tetrahydrofolate interconversion"/>
    <property type="evidence" value="ECO:0007669"/>
    <property type="project" value="TreeGrafter"/>
</dbReference>
<gene>
    <name evidence="6" type="ORF">A500_01335</name>
</gene>
<evidence type="ECO:0000313" key="6">
    <source>
        <dbReference type="EMBL" id="EOR28000.1"/>
    </source>
</evidence>
<keyword evidence="5" id="KW-0460">Magnesium</keyword>
<dbReference type="GO" id="GO:0009396">
    <property type="term" value="P:folic acid-containing compound biosynthetic process"/>
    <property type="evidence" value="ECO:0007669"/>
    <property type="project" value="TreeGrafter"/>
</dbReference>
<comment type="catalytic activity">
    <reaction evidence="5">
        <text>(6S)-5-formyl-5,6,7,8-tetrahydrofolate + ATP = (6R)-5,10-methenyltetrahydrofolate + ADP + phosphate</text>
        <dbReference type="Rhea" id="RHEA:10488"/>
        <dbReference type="ChEBI" id="CHEBI:30616"/>
        <dbReference type="ChEBI" id="CHEBI:43474"/>
        <dbReference type="ChEBI" id="CHEBI:57455"/>
        <dbReference type="ChEBI" id="CHEBI:57457"/>
        <dbReference type="ChEBI" id="CHEBI:456216"/>
        <dbReference type="EC" id="6.3.3.2"/>
    </reaction>
</comment>
<evidence type="ECO:0000256" key="1">
    <source>
        <dbReference type="ARBA" id="ARBA00010638"/>
    </source>
</evidence>
<accession>R9CG54</accession>
<dbReference type="Gene3D" id="3.40.50.10420">
    <property type="entry name" value="NagB/RpiA/CoA transferase-like"/>
    <property type="match status" value="1"/>
</dbReference>
<dbReference type="Proteomes" id="UP000013988">
    <property type="component" value="Unassembled WGS sequence"/>
</dbReference>
<dbReference type="InterPro" id="IPR037171">
    <property type="entry name" value="NagB/RpiA_transferase-like"/>
</dbReference>
<dbReference type="NCBIfam" id="TIGR02727">
    <property type="entry name" value="MTHFS_bact"/>
    <property type="match status" value="1"/>
</dbReference>
<dbReference type="InterPro" id="IPR002698">
    <property type="entry name" value="FTHF_cligase"/>
</dbReference>
<feature type="binding site" evidence="4">
    <location>
        <begin position="6"/>
        <end position="10"/>
    </location>
    <ligand>
        <name>ATP</name>
        <dbReference type="ChEBI" id="CHEBI:30616"/>
    </ligand>
</feature>
<evidence type="ECO:0000256" key="2">
    <source>
        <dbReference type="ARBA" id="ARBA00022741"/>
    </source>
</evidence>
<dbReference type="SUPFAM" id="SSF100950">
    <property type="entry name" value="NagB/RpiA/CoA transferase-like"/>
    <property type="match status" value="1"/>
</dbReference>
<keyword evidence="6" id="KW-0436">Ligase</keyword>